<accession>A0ABQ8N7X3</accession>
<name>A0ABQ8N7X3_PYRGI</name>
<evidence type="ECO:0000256" key="1">
    <source>
        <dbReference type="SAM" id="MobiDB-lite"/>
    </source>
</evidence>
<organism evidence="2 3">
    <name type="scientific">Pyricularia grisea</name>
    <name type="common">Crabgrass-specific blast fungus</name>
    <name type="synonym">Magnaporthe grisea</name>
    <dbReference type="NCBI Taxonomy" id="148305"/>
    <lineage>
        <taxon>Eukaryota</taxon>
        <taxon>Fungi</taxon>
        <taxon>Dikarya</taxon>
        <taxon>Ascomycota</taxon>
        <taxon>Pezizomycotina</taxon>
        <taxon>Sordariomycetes</taxon>
        <taxon>Sordariomycetidae</taxon>
        <taxon>Magnaporthales</taxon>
        <taxon>Pyriculariaceae</taxon>
        <taxon>Pyricularia</taxon>
    </lineage>
</organism>
<proteinExistence type="predicted"/>
<dbReference type="Proteomes" id="UP001059893">
    <property type="component" value="Unassembled WGS sequence"/>
</dbReference>
<comment type="caution">
    <text evidence="2">The sequence shown here is derived from an EMBL/GenBank/DDBJ whole genome shotgun (WGS) entry which is preliminary data.</text>
</comment>
<dbReference type="EMBL" id="JABSND010000277">
    <property type="protein sequence ID" value="KAI6292706.1"/>
    <property type="molecule type" value="Genomic_DNA"/>
</dbReference>
<protein>
    <submittedName>
        <fullName evidence="2">Uncharacterized protein</fullName>
    </submittedName>
</protein>
<sequence>MGRMLKRPTTNDKAVSLPLFPDAMPEVNKLMARDFGDNETNTLAQNVVACMNPLVKPDKERAQVCTERQADGAIFNKGPLGRTYCSGYGQSLRGVNVFSPLLLRFGFLFFHTHRSKLGKFHPCPPREKKVQIQLQPSNDLTELRLQPASGSSRQTPSWTSGQGASTLTA</sequence>
<evidence type="ECO:0000313" key="3">
    <source>
        <dbReference type="Proteomes" id="UP001059893"/>
    </source>
</evidence>
<gene>
    <name evidence="2" type="ORF">MCOR33_009654</name>
</gene>
<keyword evidence="3" id="KW-1185">Reference proteome</keyword>
<feature type="region of interest" description="Disordered" evidence="1">
    <location>
        <begin position="145"/>
        <end position="169"/>
    </location>
</feature>
<evidence type="ECO:0000313" key="2">
    <source>
        <dbReference type="EMBL" id="KAI6292706.1"/>
    </source>
</evidence>
<feature type="compositionally biased region" description="Polar residues" evidence="1">
    <location>
        <begin position="148"/>
        <end position="169"/>
    </location>
</feature>
<reference evidence="2" key="1">
    <citation type="submission" date="2021-01" db="EMBL/GenBank/DDBJ databases">
        <title>Deciphering the adaptive evolutionary patterns associated with biogeogrpahic diversity in the finger millet blast pathogen Magnaporthe oryzae in Eastern Africa.</title>
        <authorList>
            <person name="Onyema G."/>
            <person name="Shittu T.A."/>
            <person name="Dodsworth S."/>
            <person name="Devilliers S."/>
            <person name="Muthumeenakshi S."/>
            <person name="Sreenivasaprasad S."/>
        </authorList>
    </citation>
    <scope>NUCLEOTIDE SEQUENCE</scope>
    <source>
        <strain evidence="2">D15/s37</strain>
    </source>
</reference>